<comment type="caution">
    <text evidence="2">The sequence shown here is derived from an EMBL/GenBank/DDBJ whole genome shotgun (WGS) entry which is preliminary data.</text>
</comment>
<dbReference type="Pfam" id="PF03551">
    <property type="entry name" value="PadR"/>
    <property type="match status" value="1"/>
</dbReference>
<dbReference type="InterPro" id="IPR036390">
    <property type="entry name" value="WH_DNA-bd_sf"/>
</dbReference>
<proteinExistence type="predicted"/>
<gene>
    <name evidence="2" type="ORF">EA58_12515</name>
</gene>
<dbReference type="AlphaFoldDB" id="A0A066RQH7"/>
<evidence type="ECO:0000259" key="1">
    <source>
        <dbReference type="Pfam" id="PF03551"/>
    </source>
</evidence>
<keyword evidence="3" id="KW-1185">Reference proteome</keyword>
<accession>A0A066RQH7</accession>
<feature type="domain" description="Transcription regulator PadR N-terminal" evidence="1">
    <location>
        <begin position="8"/>
        <end position="79"/>
    </location>
</feature>
<organism evidence="2 3">
    <name type="scientific">Photobacterium galatheae</name>
    <dbReference type="NCBI Taxonomy" id="1654360"/>
    <lineage>
        <taxon>Bacteria</taxon>
        <taxon>Pseudomonadati</taxon>
        <taxon>Pseudomonadota</taxon>
        <taxon>Gammaproteobacteria</taxon>
        <taxon>Vibrionales</taxon>
        <taxon>Vibrionaceae</taxon>
        <taxon>Photobacterium</taxon>
    </lineage>
</organism>
<evidence type="ECO:0000313" key="3">
    <source>
        <dbReference type="Proteomes" id="UP000027192"/>
    </source>
</evidence>
<evidence type="ECO:0000313" key="2">
    <source>
        <dbReference type="EMBL" id="KDM91376.1"/>
    </source>
</evidence>
<name>A0A066RQH7_9GAMM</name>
<dbReference type="Gene3D" id="1.10.10.10">
    <property type="entry name" value="Winged helix-like DNA-binding domain superfamily/Winged helix DNA-binding domain"/>
    <property type="match status" value="1"/>
</dbReference>
<reference evidence="2 3" key="1">
    <citation type="submission" date="2014-04" db="EMBL/GenBank/DDBJ databases">
        <title>Draft genome sequence of Photobacterium halotolerans S2753: a solonamide, ngercheumicin and holomycin producer.</title>
        <authorList>
            <person name="Machado H.R."/>
            <person name="Gram L."/>
        </authorList>
    </citation>
    <scope>NUCLEOTIDE SEQUENCE [LARGE SCALE GENOMIC DNA]</scope>
    <source>
        <strain evidence="2 3">S2753</strain>
    </source>
</reference>
<dbReference type="SUPFAM" id="SSF46785">
    <property type="entry name" value="Winged helix' DNA-binding domain"/>
    <property type="match status" value="1"/>
</dbReference>
<dbReference type="InterPro" id="IPR005149">
    <property type="entry name" value="Tscrpt_reg_PadR_N"/>
</dbReference>
<protein>
    <recommendedName>
        <fullName evidence="1">Transcription regulator PadR N-terminal domain-containing protein</fullName>
    </recommendedName>
</protein>
<sequence>MSNLQIVLLSQLKNHCHTGYDITKLIQHSPWKASHQQVYRELARLEASGCVSIEEVMQQGKPDKKVYSLTDLGRKMLAEAESQQPAIRKFQDDASAMLFLKQPGYYQSMKSEIEQRIAAIEAERASCTEALLLLSLDREQRLLEADAQWCQGVVRAFASGLTQAA</sequence>
<dbReference type="PANTHER" id="PTHR43252:SF4">
    <property type="entry name" value="TRANSCRIPTIONAL REGULATORY PROTEIN"/>
    <property type="match status" value="1"/>
</dbReference>
<dbReference type="STRING" id="1654360.EA58_12515"/>
<dbReference type="PANTHER" id="PTHR43252">
    <property type="entry name" value="TRANSCRIPTIONAL REGULATOR YQJI"/>
    <property type="match status" value="1"/>
</dbReference>
<dbReference type="EMBL" id="JMIB01000023">
    <property type="protein sequence ID" value="KDM91376.1"/>
    <property type="molecule type" value="Genomic_DNA"/>
</dbReference>
<dbReference type="InterPro" id="IPR036388">
    <property type="entry name" value="WH-like_DNA-bd_sf"/>
</dbReference>
<dbReference type="Proteomes" id="UP000027192">
    <property type="component" value="Unassembled WGS sequence"/>
</dbReference>